<dbReference type="EMBL" id="RXOE01000001">
    <property type="protein sequence ID" value="RTQ36464.1"/>
    <property type="molecule type" value="Genomic_DNA"/>
</dbReference>
<dbReference type="Proteomes" id="UP000267418">
    <property type="component" value="Unassembled WGS sequence"/>
</dbReference>
<keyword evidence="2" id="KW-1185">Reference proteome</keyword>
<protein>
    <submittedName>
        <fullName evidence="1">Uncharacterized protein</fullName>
    </submittedName>
</protein>
<dbReference type="RefSeq" id="WP_126468497.1">
    <property type="nucleotide sequence ID" value="NZ_RXOE01000001.1"/>
</dbReference>
<accession>A0A3S0HGU6</accession>
<dbReference type="AlphaFoldDB" id="A0A3S0HGU6"/>
<name>A0A3S0HGU6_9BURK</name>
<sequence length="151" mass="16751">MNTALHLDITNGRLSAAGIVAGIDTRADSLPDSFVQTAQAVHVEGRLVDCVFARATTTSGDMTAQLELRFEEFLLVSCFLTLTTPALCKLEDADFYGSVDQRYRFHERWLASMGVSGTSTAFPWGSAGVARDRSDNVYIYIHNRNNRWALR</sequence>
<evidence type="ECO:0000313" key="1">
    <source>
        <dbReference type="EMBL" id="RTQ36464.1"/>
    </source>
</evidence>
<gene>
    <name evidence="1" type="ORF">EJP69_01580</name>
</gene>
<comment type="caution">
    <text evidence="1">The sequence shown here is derived from an EMBL/GenBank/DDBJ whole genome shotgun (WGS) entry which is preliminary data.</text>
</comment>
<organism evidence="1 2">
    <name type="scientific">Variovorax gossypii</name>
    <dbReference type="NCBI Taxonomy" id="1679495"/>
    <lineage>
        <taxon>Bacteria</taxon>
        <taxon>Pseudomonadati</taxon>
        <taxon>Pseudomonadota</taxon>
        <taxon>Betaproteobacteria</taxon>
        <taxon>Burkholderiales</taxon>
        <taxon>Comamonadaceae</taxon>
        <taxon>Variovorax</taxon>
    </lineage>
</organism>
<reference evidence="1 2" key="1">
    <citation type="submission" date="2018-12" db="EMBL/GenBank/DDBJ databases">
        <title>The genome of Variovorax gossypii DSM 100435.</title>
        <authorList>
            <person name="Gao J."/>
            <person name="Sun J."/>
        </authorList>
    </citation>
    <scope>NUCLEOTIDE SEQUENCE [LARGE SCALE GENOMIC DNA]</scope>
    <source>
        <strain evidence="1 2">DSM 100435</strain>
    </source>
</reference>
<dbReference type="OrthoDB" id="7061130at2"/>
<evidence type="ECO:0000313" key="2">
    <source>
        <dbReference type="Proteomes" id="UP000267418"/>
    </source>
</evidence>
<proteinExistence type="predicted"/>